<sequence length="280" mass="31097">MPKDFRATALERAVGRKLVKWRDERDLSLVEAGSRVGFSSAKLSMMENAIQPSAVIDIMALGYVYKVPTPEWQFVMSQAQHAADLRALRQPQAAIFDPAEDFPLLLADATQLRTCATDMVPAIFQLADYTTATTQRNDPARAAQLSRARETWATRSSGDDPLAVEAMFPEAVLRQVVGGRRVLKAQLLHLMEVSELPKVSLRVVPHSAGAYPAMSCPVTWLSFPHRQHNDVVYTETFLRTEYVETHSQIGRVAERFSALRTLALDEAESLELIAEAATCI</sequence>
<dbReference type="GO" id="GO:0003677">
    <property type="term" value="F:DNA binding"/>
    <property type="evidence" value="ECO:0007669"/>
    <property type="project" value="InterPro"/>
</dbReference>
<name>A0A7C9VY16_9PSEU</name>
<organism evidence="2 3">
    <name type="scientific">Lentzea alba</name>
    <dbReference type="NCBI Taxonomy" id="2714351"/>
    <lineage>
        <taxon>Bacteria</taxon>
        <taxon>Bacillati</taxon>
        <taxon>Actinomycetota</taxon>
        <taxon>Actinomycetes</taxon>
        <taxon>Pseudonocardiales</taxon>
        <taxon>Pseudonocardiaceae</taxon>
        <taxon>Lentzea</taxon>
    </lineage>
</organism>
<dbReference type="Pfam" id="PF19054">
    <property type="entry name" value="DUF5753"/>
    <property type="match status" value="1"/>
</dbReference>
<accession>A0A7C9VY16</accession>
<proteinExistence type="predicted"/>
<comment type="caution">
    <text evidence="2">The sequence shown here is derived from an EMBL/GenBank/DDBJ whole genome shotgun (WGS) entry which is preliminary data.</text>
</comment>
<evidence type="ECO:0000259" key="1">
    <source>
        <dbReference type="Pfam" id="PF19054"/>
    </source>
</evidence>
<feature type="domain" description="DUF5753" evidence="1">
    <location>
        <begin position="107"/>
        <end position="275"/>
    </location>
</feature>
<dbReference type="AlphaFoldDB" id="A0A7C9VY16"/>
<dbReference type="Proteomes" id="UP000481360">
    <property type="component" value="Unassembled WGS sequence"/>
</dbReference>
<dbReference type="InterPro" id="IPR010982">
    <property type="entry name" value="Lambda_DNA-bd_dom_sf"/>
</dbReference>
<evidence type="ECO:0000313" key="2">
    <source>
        <dbReference type="EMBL" id="NGY65055.1"/>
    </source>
</evidence>
<evidence type="ECO:0000313" key="3">
    <source>
        <dbReference type="Proteomes" id="UP000481360"/>
    </source>
</evidence>
<gene>
    <name evidence="2" type="ORF">G7043_39695</name>
</gene>
<dbReference type="SUPFAM" id="SSF47413">
    <property type="entry name" value="lambda repressor-like DNA-binding domains"/>
    <property type="match status" value="1"/>
</dbReference>
<protein>
    <recommendedName>
        <fullName evidence="1">DUF5753 domain-containing protein</fullName>
    </recommendedName>
</protein>
<keyword evidence="3" id="KW-1185">Reference proteome</keyword>
<reference evidence="2 3" key="1">
    <citation type="submission" date="2020-03" db="EMBL/GenBank/DDBJ databases">
        <title>Isolation and identification of active actinomycetes.</title>
        <authorList>
            <person name="Sun X."/>
        </authorList>
    </citation>
    <scope>NUCLEOTIDE SEQUENCE [LARGE SCALE GENOMIC DNA]</scope>
    <source>
        <strain evidence="2 3">NEAU-D13</strain>
    </source>
</reference>
<dbReference type="InterPro" id="IPR043917">
    <property type="entry name" value="DUF5753"/>
</dbReference>
<dbReference type="RefSeq" id="WP_166053847.1">
    <property type="nucleotide sequence ID" value="NZ_JAAMPJ010000014.1"/>
</dbReference>
<dbReference type="EMBL" id="JAAMPJ010000014">
    <property type="protein sequence ID" value="NGY65055.1"/>
    <property type="molecule type" value="Genomic_DNA"/>
</dbReference>